<evidence type="ECO:0000256" key="3">
    <source>
        <dbReference type="ARBA" id="ARBA00011233"/>
    </source>
</evidence>
<dbReference type="PANTHER" id="PTHR45713:SF6">
    <property type="entry name" value="F5_8 TYPE C DOMAIN-CONTAINING PROTEIN"/>
    <property type="match status" value="1"/>
</dbReference>
<dbReference type="PANTHER" id="PTHR45713">
    <property type="entry name" value="FTP DOMAIN-CONTAINING PROTEIN"/>
    <property type="match status" value="1"/>
</dbReference>
<evidence type="ECO:0000256" key="4">
    <source>
        <dbReference type="ARBA" id="ARBA00022723"/>
    </source>
</evidence>
<keyword evidence="5" id="KW-0430">Lectin</keyword>
<comment type="function">
    <text evidence="1">Acts as a defensive agent. Recognizes blood group fucosylated oligosaccharides including A, B, H and Lewis B-type antigens. Does not recognize Lewis A antigen and has low affinity for monovalent haptens.</text>
</comment>
<dbReference type="InterPro" id="IPR051941">
    <property type="entry name" value="BG_Antigen-Binding_Lectin"/>
</dbReference>
<dbReference type="PROSITE" id="PS50022">
    <property type="entry name" value="FA58C_3"/>
    <property type="match status" value="1"/>
</dbReference>
<sequence>MACYRRRLRRLFCLQLCLISAQGQALSNVALNKPATQSTNHGDSEKAQLAVDGNKATHINYCTHTADKGLDPNSYRWWRVDLEGLFEVHAVVITNRGDCCGFRLANFDILVSSHLTDPSQYWPDTSALCLHRGPQIADGATERLDCSQPTAGRYVTLLISQASEPLHFCELEVLGVPARLVSRTGVYKRHIDQTATGDVIKEIYVRSVIDCSSSCTEEPGCTAFNLQSKRTAGSGRGQRQVCQLLAYGGVNHPASVESLNGWNFYLLEGTTATVVKKTGIVV</sequence>
<keyword evidence="7" id="KW-1015">Disulfide bond</keyword>
<reference evidence="10" key="1">
    <citation type="journal article" date="2015" name="Dev. Comp. Immunol.">
        <title>Lectin-like molecules in transcriptome of Littorina littorea hemocytes.</title>
        <authorList>
            <person name="Gorbushin A.M."/>
            <person name="Borisova E.A."/>
        </authorList>
    </citation>
    <scope>NUCLEOTIDE SEQUENCE</scope>
</reference>
<proteinExistence type="evidence at transcript level"/>
<organism evidence="10">
    <name type="scientific">Littorina littorea</name>
    <name type="common">Common periwinkle</name>
    <dbReference type="NCBI Taxonomy" id="31216"/>
    <lineage>
        <taxon>Eukaryota</taxon>
        <taxon>Metazoa</taxon>
        <taxon>Spiralia</taxon>
        <taxon>Lophotrochozoa</taxon>
        <taxon>Mollusca</taxon>
        <taxon>Gastropoda</taxon>
        <taxon>Caenogastropoda</taxon>
        <taxon>Littorinimorpha</taxon>
        <taxon>Littorinoidea</taxon>
        <taxon>Littorinidae</taxon>
        <taxon>Littorina</taxon>
    </lineage>
</organism>
<evidence type="ECO:0000313" key="10">
    <source>
        <dbReference type="EMBL" id="AJA37904.1"/>
    </source>
</evidence>
<feature type="domain" description="F5/8 type C" evidence="9">
    <location>
        <begin position="17"/>
        <end position="176"/>
    </location>
</feature>
<dbReference type="GO" id="GO:0042806">
    <property type="term" value="F:fucose binding"/>
    <property type="evidence" value="ECO:0007669"/>
    <property type="project" value="UniProtKB-ARBA"/>
</dbReference>
<dbReference type="Gene3D" id="3.50.4.10">
    <property type="entry name" value="Hepatocyte Growth Factor"/>
    <property type="match status" value="1"/>
</dbReference>
<dbReference type="SUPFAM" id="SSF49785">
    <property type="entry name" value="Galactose-binding domain-like"/>
    <property type="match status" value="1"/>
</dbReference>
<dbReference type="InterPro" id="IPR006585">
    <property type="entry name" value="FTP1"/>
</dbReference>
<evidence type="ECO:0000256" key="8">
    <source>
        <dbReference type="SAM" id="SignalP"/>
    </source>
</evidence>
<dbReference type="EMBL" id="KM892490">
    <property type="protein sequence ID" value="AJA37904.1"/>
    <property type="molecule type" value="mRNA"/>
</dbReference>
<name>A0A0A7RPZ1_LITLI</name>
<dbReference type="GO" id="GO:0046872">
    <property type="term" value="F:metal ion binding"/>
    <property type="evidence" value="ECO:0007669"/>
    <property type="project" value="UniProtKB-KW"/>
</dbReference>
<keyword evidence="8" id="KW-0732">Signal</keyword>
<dbReference type="InterPro" id="IPR008979">
    <property type="entry name" value="Galactose-bd-like_sf"/>
</dbReference>
<comment type="similarity">
    <text evidence="2">Belongs to the fucolectin family.</text>
</comment>
<evidence type="ECO:0000256" key="5">
    <source>
        <dbReference type="ARBA" id="ARBA00022734"/>
    </source>
</evidence>
<dbReference type="AlphaFoldDB" id="A0A0A7RPZ1"/>
<keyword evidence="6" id="KW-0106">Calcium</keyword>
<dbReference type="SMART" id="SM00607">
    <property type="entry name" value="FTP"/>
    <property type="match status" value="1"/>
</dbReference>
<evidence type="ECO:0000256" key="1">
    <source>
        <dbReference type="ARBA" id="ARBA00002219"/>
    </source>
</evidence>
<comment type="subunit">
    <text evidence="3">Homotrimer.</text>
</comment>
<accession>A0A0A7RPZ1</accession>
<evidence type="ECO:0000256" key="7">
    <source>
        <dbReference type="ARBA" id="ARBA00023157"/>
    </source>
</evidence>
<evidence type="ECO:0000256" key="6">
    <source>
        <dbReference type="ARBA" id="ARBA00022837"/>
    </source>
</evidence>
<evidence type="ECO:0000259" key="9">
    <source>
        <dbReference type="PROSITE" id="PS50022"/>
    </source>
</evidence>
<dbReference type="InterPro" id="IPR000421">
    <property type="entry name" value="FA58C"/>
</dbReference>
<feature type="chain" id="PRO_5002046285" evidence="8">
    <location>
        <begin position="24"/>
        <end position="282"/>
    </location>
</feature>
<dbReference type="GO" id="GO:0010185">
    <property type="term" value="P:regulation of cellular defense response"/>
    <property type="evidence" value="ECO:0007669"/>
    <property type="project" value="UniProtKB-ARBA"/>
</dbReference>
<evidence type="ECO:0000256" key="2">
    <source>
        <dbReference type="ARBA" id="ARBA00010147"/>
    </source>
</evidence>
<protein>
    <submittedName>
        <fullName evidence="10">Fucolectin-related protein</fullName>
    </submittedName>
</protein>
<keyword evidence="4" id="KW-0479">Metal-binding</keyword>
<feature type="signal peptide" evidence="8">
    <location>
        <begin position="1"/>
        <end position="23"/>
    </location>
</feature>
<dbReference type="Pfam" id="PF00024">
    <property type="entry name" value="PAN_1"/>
    <property type="match status" value="1"/>
</dbReference>
<dbReference type="GO" id="GO:0001868">
    <property type="term" value="P:regulation of complement activation, lectin pathway"/>
    <property type="evidence" value="ECO:0007669"/>
    <property type="project" value="UniProtKB-ARBA"/>
</dbReference>
<dbReference type="Pfam" id="PF22633">
    <property type="entry name" value="F5_F8_type_C_2"/>
    <property type="match status" value="1"/>
</dbReference>
<gene>
    <name evidence="10" type="primary">FLReP-1-1</name>
</gene>
<dbReference type="Gene3D" id="2.60.120.260">
    <property type="entry name" value="Galactose-binding domain-like"/>
    <property type="match status" value="1"/>
</dbReference>
<dbReference type="InterPro" id="IPR003609">
    <property type="entry name" value="Pan_app"/>
</dbReference>